<gene>
    <name evidence="2" type="ORF">ACFQE5_16855</name>
</gene>
<feature type="chain" id="PRO_5045338743" evidence="1">
    <location>
        <begin position="30"/>
        <end position="47"/>
    </location>
</feature>
<dbReference type="Proteomes" id="UP001596302">
    <property type="component" value="Unassembled WGS sequence"/>
</dbReference>
<evidence type="ECO:0000313" key="2">
    <source>
        <dbReference type="EMBL" id="MFC5995881.1"/>
    </source>
</evidence>
<sequence>MKRTRLVSATLLSALVAALTIGWATAAKADPAANRGWDSGPSYVAAG</sequence>
<name>A0ABW1J542_9PSEU</name>
<dbReference type="RefSeq" id="WP_379586239.1">
    <property type="nucleotide sequence ID" value="NZ_JBHSQW010000034.1"/>
</dbReference>
<evidence type="ECO:0000313" key="3">
    <source>
        <dbReference type="Proteomes" id="UP001596302"/>
    </source>
</evidence>
<accession>A0ABW1J542</accession>
<evidence type="ECO:0000256" key="1">
    <source>
        <dbReference type="SAM" id="SignalP"/>
    </source>
</evidence>
<protein>
    <submittedName>
        <fullName evidence="2">Uncharacterized protein</fullName>
    </submittedName>
</protein>
<reference evidence="3" key="1">
    <citation type="journal article" date="2019" name="Int. J. Syst. Evol. Microbiol.">
        <title>The Global Catalogue of Microorganisms (GCM) 10K type strain sequencing project: providing services to taxonomists for standard genome sequencing and annotation.</title>
        <authorList>
            <consortium name="The Broad Institute Genomics Platform"/>
            <consortium name="The Broad Institute Genome Sequencing Center for Infectious Disease"/>
            <person name="Wu L."/>
            <person name="Ma J."/>
        </authorList>
    </citation>
    <scope>NUCLEOTIDE SEQUENCE [LARGE SCALE GENOMIC DNA]</scope>
    <source>
        <strain evidence="3">CCM 8391</strain>
    </source>
</reference>
<keyword evidence="1" id="KW-0732">Signal</keyword>
<keyword evidence="3" id="KW-1185">Reference proteome</keyword>
<organism evidence="2 3">
    <name type="scientific">Pseudonocardia hispaniensis</name>
    <dbReference type="NCBI Taxonomy" id="904933"/>
    <lineage>
        <taxon>Bacteria</taxon>
        <taxon>Bacillati</taxon>
        <taxon>Actinomycetota</taxon>
        <taxon>Actinomycetes</taxon>
        <taxon>Pseudonocardiales</taxon>
        <taxon>Pseudonocardiaceae</taxon>
        <taxon>Pseudonocardia</taxon>
    </lineage>
</organism>
<feature type="signal peptide" evidence="1">
    <location>
        <begin position="1"/>
        <end position="29"/>
    </location>
</feature>
<proteinExistence type="predicted"/>
<dbReference type="EMBL" id="JBHSQW010000034">
    <property type="protein sequence ID" value="MFC5995881.1"/>
    <property type="molecule type" value="Genomic_DNA"/>
</dbReference>
<comment type="caution">
    <text evidence="2">The sequence shown here is derived from an EMBL/GenBank/DDBJ whole genome shotgun (WGS) entry which is preliminary data.</text>
</comment>